<evidence type="ECO:0000313" key="3">
    <source>
        <dbReference type="Proteomes" id="UP000623681"/>
    </source>
</evidence>
<feature type="transmembrane region" description="Helical" evidence="1">
    <location>
        <begin position="110"/>
        <end position="131"/>
    </location>
</feature>
<organism evidence="2 3">
    <name type="scientific">Clostridium paridis</name>
    <dbReference type="NCBI Taxonomy" id="2803863"/>
    <lineage>
        <taxon>Bacteria</taxon>
        <taxon>Bacillati</taxon>
        <taxon>Bacillota</taxon>
        <taxon>Clostridia</taxon>
        <taxon>Eubacteriales</taxon>
        <taxon>Clostridiaceae</taxon>
        <taxon>Clostridium</taxon>
    </lineage>
</organism>
<feature type="transmembrane region" description="Helical" evidence="1">
    <location>
        <begin position="86"/>
        <end position="103"/>
    </location>
</feature>
<gene>
    <name evidence="2" type="ORF">JK634_07870</name>
</gene>
<evidence type="ECO:0000313" key="2">
    <source>
        <dbReference type="EMBL" id="MBL4931717.1"/>
    </source>
</evidence>
<proteinExistence type="predicted"/>
<dbReference type="EMBL" id="JAESWA010000022">
    <property type="protein sequence ID" value="MBL4931717.1"/>
    <property type="molecule type" value="Genomic_DNA"/>
</dbReference>
<dbReference type="Proteomes" id="UP000623681">
    <property type="component" value="Unassembled WGS sequence"/>
</dbReference>
<feature type="transmembrane region" description="Helical" evidence="1">
    <location>
        <begin position="7"/>
        <end position="24"/>
    </location>
</feature>
<keyword evidence="3" id="KW-1185">Reference proteome</keyword>
<sequence length="137" mass="15747">MKKVISFMIILLIITQGIVLYMFFSDKLASYQENIINTIWIGSAVLGTLFGILYFRVNKESKIPINTASIIAMAGLIAFPFLLFRYWLVVFGLFILALSLHFYKYRDNKFTIFPVLSTIIGVYSGGVYFLMRWIASM</sequence>
<protein>
    <submittedName>
        <fullName evidence="2">Uncharacterized protein</fullName>
    </submittedName>
</protein>
<reference evidence="2" key="1">
    <citation type="submission" date="2021-01" db="EMBL/GenBank/DDBJ databases">
        <title>Genome public.</title>
        <authorList>
            <person name="Liu C."/>
            <person name="Sun Q."/>
        </authorList>
    </citation>
    <scope>NUCLEOTIDE SEQUENCE</scope>
    <source>
        <strain evidence="2">YIM B02565</strain>
    </source>
</reference>
<feature type="transmembrane region" description="Helical" evidence="1">
    <location>
        <begin position="36"/>
        <end position="56"/>
    </location>
</feature>
<name>A0A937FGV3_9CLOT</name>
<comment type="caution">
    <text evidence="2">The sequence shown here is derived from an EMBL/GenBank/DDBJ whole genome shotgun (WGS) entry which is preliminary data.</text>
</comment>
<dbReference type="AlphaFoldDB" id="A0A937FGV3"/>
<dbReference type="RefSeq" id="WP_202767104.1">
    <property type="nucleotide sequence ID" value="NZ_JAESWA010000022.1"/>
</dbReference>
<keyword evidence="1" id="KW-1133">Transmembrane helix</keyword>
<keyword evidence="1" id="KW-0472">Membrane</keyword>
<feature type="transmembrane region" description="Helical" evidence="1">
    <location>
        <begin position="63"/>
        <end position="80"/>
    </location>
</feature>
<keyword evidence="1" id="KW-0812">Transmembrane</keyword>
<evidence type="ECO:0000256" key="1">
    <source>
        <dbReference type="SAM" id="Phobius"/>
    </source>
</evidence>
<accession>A0A937FGV3</accession>